<proteinExistence type="predicted"/>
<reference evidence="2" key="1">
    <citation type="submission" date="2025-08" db="UniProtKB">
        <authorList>
            <consortium name="Ensembl"/>
        </authorList>
    </citation>
    <scope>IDENTIFICATION</scope>
</reference>
<sequence length="129" mass="13568">MAVSLSQALSRPDQTLPASLHLPCPLPSPPSRAAHTGGRPAAVPTTGCCRARGTHTTAPALALAQDSTRVLAVGMGLAIAIPGGYYGRVLPCNSSALQERWGIKTGVLDSNYLEEVKVSKESVWDHPWQ</sequence>
<keyword evidence="3" id="KW-1185">Reference proteome</keyword>
<dbReference type="AlphaFoldDB" id="A0A8B9PSI2"/>
<dbReference type="Ensembl" id="ENSAOWT00000016768.1">
    <property type="protein sequence ID" value="ENSAOWP00000014784.1"/>
    <property type="gene ID" value="ENSAOWG00000010081.1"/>
</dbReference>
<reference evidence="2" key="2">
    <citation type="submission" date="2025-09" db="UniProtKB">
        <authorList>
            <consortium name="Ensembl"/>
        </authorList>
    </citation>
    <scope>IDENTIFICATION</scope>
</reference>
<feature type="region of interest" description="Disordered" evidence="1">
    <location>
        <begin position="19"/>
        <end position="42"/>
    </location>
</feature>
<dbReference type="Proteomes" id="UP000694424">
    <property type="component" value="Unplaced"/>
</dbReference>
<name>A0A8B9PSI2_APTOW</name>
<organism evidence="2 3">
    <name type="scientific">Apteryx owenii</name>
    <name type="common">Little spotted kiwi</name>
    <dbReference type="NCBI Taxonomy" id="8824"/>
    <lineage>
        <taxon>Eukaryota</taxon>
        <taxon>Metazoa</taxon>
        <taxon>Chordata</taxon>
        <taxon>Craniata</taxon>
        <taxon>Vertebrata</taxon>
        <taxon>Euteleostomi</taxon>
        <taxon>Archelosauria</taxon>
        <taxon>Archosauria</taxon>
        <taxon>Dinosauria</taxon>
        <taxon>Saurischia</taxon>
        <taxon>Theropoda</taxon>
        <taxon>Coelurosauria</taxon>
        <taxon>Aves</taxon>
        <taxon>Palaeognathae</taxon>
        <taxon>Apterygiformes</taxon>
        <taxon>Apterygidae</taxon>
        <taxon>Apteryx</taxon>
    </lineage>
</organism>
<protein>
    <submittedName>
        <fullName evidence="2">Uncharacterized protein</fullName>
    </submittedName>
</protein>
<evidence type="ECO:0000313" key="3">
    <source>
        <dbReference type="Proteomes" id="UP000694424"/>
    </source>
</evidence>
<evidence type="ECO:0000256" key="1">
    <source>
        <dbReference type="SAM" id="MobiDB-lite"/>
    </source>
</evidence>
<evidence type="ECO:0000313" key="2">
    <source>
        <dbReference type="Ensembl" id="ENSAOWP00000014784.1"/>
    </source>
</evidence>
<dbReference type="SUPFAM" id="SSF51283">
    <property type="entry name" value="dUTPase-like"/>
    <property type="match status" value="1"/>
</dbReference>
<dbReference type="InterPro" id="IPR036157">
    <property type="entry name" value="dUTPase-like_sf"/>
</dbReference>
<accession>A0A8B9PSI2</accession>
<dbReference type="Gene3D" id="2.70.40.10">
    <property type="match status" value="1"/>
</dbReference>